<proteinExistence type="predicted"/>
<feature type="region of interest" description="Disordered" evidence="1">
    <location>
        <begin position="1"/>
        <end position="81"/>
    </location>
</feature>
<name>A0A183AWG6_9TREM</name>
<feature type="compositionally biased region" description="Basic and acidic residues" evidence="1">
    <location>
        <begin position="1"/>
        <end position="11"/>
    </location>
</feature>
<gene>
    <name evidence="2" type="ORF">ECPE_LOCUS11302</name>
</gene>
<dbReference type="Proteomes" id="UP000272942">
    <property type="component" value="Unassembled WGS sequence"/>
</dbReference>
<dbReference type="AlphaFoldDB" id="A0A183AWG6"/>
<evidence type="ECO:0000313" key="4">
    <source>
        <dbReference type="WBParaSite" id="ECPE_0001133601-mRNA-1"/>
    </source>
</evidence>
<evidence type="ECO:0000256" key="1">
    <source>
        <dbReference type="SAM" id="MobiDB-lite"/>
    </source>
</evidence>
<reference evidence="4" key="1">
    <citation type="submission" date="2016-06" db="UniProtKB">
        <authorList>
            <consortium name="WormBaseParasite"/>
        </authorList>
    </citation>
    <scope>IDENTIFICATION</scope>
</reference>
<dbReference type="WBParaSite" id="ECPE_0001133601-mRNA-1">
    <property type="protein sequence ID" value="ECPE_0001133601-mRNA-1"/>
    <property type="gene ID" value="ECPE_0001133601"/>
</dbReference>
<accession>A0A183AWG6</accession>
<sequence>MVGGGGRREEEGPASTGGSAVRGSLDSPVIGKRSRTLQRVAGGEVDTDTEGPSCGGTSDLSDGLGRSLRVITGRGERIRSA</sequence>
<dbReference type="EMBL" id="UZAN01050567">
    <property type="protein sequence ID" value="VDP88316.1"/>
    <property type="molecule type" value="Genomic_DNA"/>
</dbReference>
<evidence type="ECO:0000313" key="3">
    <source>
        <dbReference type="Proteomes" id="UP000272942"/>
    </source>
</evidence>
<protein>
    <submittedName>
        <fullName evidence="2 4">Uncharacterized protein</fullName>
    </submittedName>
</protein>
<keyword evidence="3" id="KW-1185">Reference proteome</keyword>
<reference evidence="2 3" key="2">
    <citation type="submission" date="2018-11" db="EMBL/GenBank/DDBJ databases">
        <authorList>
            <consortium name="Pathogen Informatics"/>
        </authorList>
    </citation>
    <scope>NUCLEOTIDE SEQUENCE [LARGE SCALE GENOMIC DNA]</scope>
    <source>
        <strain evidence="2 3">Egypt</strain>
    </source>
</reference>
<organism evidence="4">
    <name type="scientific">Echinostoma caproni</name>
    <dbReference type="NCBI Taxonomy" id="27848"/>
    <lineage>
        <taxon>Eukaryota</taxon>
        <taxon>Metazoa</taxon>
        <taxon>Spiralia</taxon>
        <taxon>Lophotrochozoa</taxon>
        <taxon>Platyhelminthes</taxon>
        <taxon>Trematoda</taxon>
        <taxon>Digenea</taxon>
        <taxon>Plagiorchiida</taxon>
        <taxon>Echinostomata</taxon>
        <taxon>Echinostomatoidea</taxon>
        <taxon>Echinostomatidae</taxon>
        <taxon>Echinostoma</taxon>
    </lineage>
</organism>
<evidence type="ECO:0000313" key="2">
    <source>
        <dbReference type="EMBL" id="VDP88316.1"/>
    </source>
</evidence>